<gene>
    <name evidence="5" type="ORF">SAMN05660841_02671</name>
</gene>
<evidence type="ECO:0000256" key="4">
    <source>
        <dbReference type="PIRSR" id="PIRSR610905-2"/>
    </source>
</evidence>
<feature type="binding site" evidence="4">
    <location>
        <position position="381"/>
    </location>
    <ligand>
        <name>substrate</name>
    </ligand>
</feature>
<keyword evidence="6" id="KW-1185">Reference proteome</keyword>
<protein>
    <submittedName>
        <fullName evidence="5">Glycosyl Hydrolase Family 88</fullName>
    </submittedName>
</protein>
<organism evidence="5 6">
    <name type="scientific">Sphingobacterium nematocida</name>
    <dbReference type="NCBI Taxonomy" id="1513896"/>
    <lineage>
        <taxon>Bacteria</taxon>
        <taxon>Pseudomonadati</taxon>
        <taxon>Bacteroidota</taxon>
        <taxon>Sphingobacteriia</taxon>
        <taxon>Sphingobacteriales</taxon>
        <taxon>Sphingobacteriaceae</taxon>
        <taxon>Sphingobacterium</taxon>
    </lineage>
</organism>
<feature type="active site" description="Nucleophile" evidence="3">
    <location>
        <position position="117"/>
    </location>
</feature>
<dbReference type="AlphaFoldDB" id="A0A1T5EPB6"/>
<evidence type="ECO:0000313" key="5">
    <source>
        <dbReference type="EMBL" id="SKB85510.1"/>
    </source>
</evidence>
<dbReference type="Gene3D" id="1.50.10.10">
    <property type="match status" value="1"/>
</dbReference>
<dbReference type="Pfam" id="PF07470">
    <property type="entry name" value="Glyco_hydro_88"/>
    <property type="match status" value="1"/>
</dbReference>
<dbReference type="PROSITE" id="PS51257">
    <property type="entry name" value="PROKAR_LIPOPROTEIN"/>
    <property type="match status" value="1"/>
</dbReference>
<reference evidence="6" key="1">
    <citation type="submission" date="2017-02" db="EMBL/GenBank/DDBJ databases">
        <authorList>
            <person name="Varghese N."/>
            <person name="Submissions S."/>
        </authorList>
    </citation>
    <scope>NUCLEOTIDE SEQUENCE [LARGE SCALE GENOMIC DNA]</scope>
    <source>
        <strain evidence="6">DSM 24091</strain>
    </source>
</reference>
<feature type="binding site" evidence="4">
    <location>
        <position position="258"/>
    </location>
    <ligand>
        <name>substrate</name>
    </ligand>
</feature>
<dbReference type="InterPro" id="IPR012341">
    <property type="entry name" value="6hp_glycosidase-like_sf"/>
</dbReference>
<dbReference type="InterPro" id="IPR052369">
    <property type="entry name" value="UG_Glycosaminoglycan_Hydrolase"/>
</dbReference>
<dbReference type="InterPro" id="IPR008928">
    <property type="entry name" value="6-hairpin_glycosidase_sf"/>
</dbReference>
<accession>A0A1T5EPB6</accession>
<dbReference type="EMBL" id="FUZF01000012">
    <property type="protein sequence ID" value="SKB85510.1"/>
    <property type="molecule type" value="Genomic_DNA"/>
</dbReference>
<evidence type="ECO:0000256" key="3">
    <source>
        <dbReference type="PIRSR" id="PIRSR610905-1"/>
    </source>
</evidence>
<feature type="binding site" evidence="4">
    <location>
        <position position="182"/>
    </location>
    <ligand>
        <name>substrate</name>
    </ligand>
</feature>
<keyword evidence="1 5" id="KW-0378">Hydrolase</keyword>
<dbReference type="InterPro" id="IPR010905">
    <property type="entry name" value="Glyco_hydro_88"/>
</dbReference>
<feature type="binding site" evidence="4">
    <location>
        <position position="117"/>
    </location>
    <ligand>
        <name>substrate</name>
    </ligand>
</feature>
<sequence>MLRLFLATMLISGFSACSTQKTPQKMLSLDRNFVETELKDASKQIKYLAASIEESDIPTTFSNGKHVNWGTSWWCSGFYPGTVLYLYEYTKDPELLSEAKRKLKYLEKEKNNTTTHDLGFMLYCSFGNALRITGDSTAYKNILIKGAESLSTRYKDVTKTIRSWDGGKNWDGQPWTYPVIIDNMMNLEFLTQASKISGNKKFYDIAVTHANTTIKNHFRKDYSSYHVVDYNDKTGSIVGKKTAQGAFDESAWSRGQSWALYGYLTMYRDTNDKRYLELARNIAQFYINHPNLPADLIPYWDMDQNKLTQDNKYYKQRDLRDVSTASIMASAFLELSLYVDKKESQFYITKAEKMLQSLASKPYKADYKEAGGYILKHSVGSIPHKTEVDVPLTYADYYYVEALIRYMRMLDGEDVIKQ</sequence>
<feature type="active site" description="Proton donor" evidence="3">
    <location>
        <position position="182"/>
    </location>
</feature>
<feature type="binding site" evidence="4">
    <location>
        <position position="254"/>
    </location>
    <ligand>
        <name>substrate</name>
    </ligand>
</feature>
<evidence type="ECO:0000313" key="6">
    <source>
        <dbReference type="Proteomes" id="UP000190150"/>
    </source>
</evidence>
<dbReference type="GO" id="GO:0052757">
    <property type="term" value="F:chondroitin hydrolase activity"/>
    <property type="evidence" value="ECO:0007669"/>
    <property type="project" value="TreeGrafter"/>
</dbReference>
<dbReference type="GO" id="GO:0000272">
    <property type="term" value="P:polysaccharide catabolic process"/>
    <property type="evidence" value="ECO:0007669"/>
    <property type="project" value="TreeGrafter"/>
</dbReference>
<dbReference type="OrthoDB" id="428577at2"/>
<comment type="similarity">
    <text evidence="2">Belongs to the glycosyl hydrolase 88 family.</text>
</comment>
<dbReference type="STRING" id="1513896.SAMN05660841_02671"/>
<evidence type="ECO:0000256" key="1">
    <source>
        <dbReference type="ARBA" id="ARBA00022801"/>
    </source>
</evidence>
<proteinExistence type="inferred from homology"/>
<feature type="binding site" evidence="4">
    <location>
        <position position="242"/>
    </location>
    <ligand>
        <name>substrate</name>
    </ligand>
</feature>
<dbReference type="Proteomes" id="UP000190150">
    <property type="component" value="Unassembled WGS sequence"/>
</dbReference>
<evidence type="ECO:0000256" key="2">
    <source>
        <dbReference type="ARBA" id="ARBA00038358"/>
    </source>
</evidence>
<dbReference type="PANTHER" id="PTHR36845">
    <property type="entry name" value="HYDROLASE, PUTATIVE (AFU_ORTHOLOGUE AFUA_7G05090)-RELATED"/>
    <property type="match status" value="1"/>
</dbReference>
<dbReference type="PANTHER" id="PTHR36845:SF1">
    <property type="entry name" value="HYDROLASE, PUTATIVE (AFU_ORTHOLOGUE AFUA_7G05090)-RELATED"/>
    <property type="match status" value="1"/>
</dbReference>
<dbReference type="SUPFAM" id="SSF48208">
    <property type="entry name" value="Six-hairpin glycosidases"/>
    <property type="match status" value="1"/>
</dbReference>
<name>A0A1T5EPB6_9SPHI</name>